<dbReference type="OrthoDB" id="8966993at2"/>
<dbReference type="EMBL" id="CP014844">
    <property type="protein sequence ID" value="AMR78182.1"/>
    <property type="molecule type" value="Genomic_DNA"/>
</dbReference>
<dbReference type="STRING" id="1796606.A2G96_10705"/>
<keyword evidence="2" id="KW-1185">Reference proteome</keyword>
<dbReference type="AlphaFoldDB" id="A0A142JJC0"/>
<dbReference type="Proteomes" id="UP000075238">
    <property type="component" value="Chromosome 1"/>
</dbReference>
<evidence type="ECO:0000313" key="2">
    <source>
        <dbReference type="Proteomes" id="UP000075238"/>
    </source>
</evidence>
<protein>
    <submittedName>
        <fullName evidence="1">Uncharacterized protein</fullName>
    </submittedName>
</protein>
<sequence>MSPEPANCPLCGAAAERTRAAPRGYLYLCPGCGAYHISRSALACRQDIPASARSDVRLLRAYGHQPQIEVCRDGVRIVPGRR</sequence>
<dbReference type="RefSeq" id="WP_062799119.1">
    <property type="nucleotide sequence ID" value="NZ_CP014844.1"/>
</dbReference>
<proteinExistence type="predicted"/>
<accession>A0A142JJC0</accession>
<dbReference type="KEGG" id="cnan:A2G96_10705"/>
<reference evidence="1 2" key="1">
    <citation type="submission" date="2016-03" db="EMBL/GenBank/DDBJ databases">
        <title>Complete genome sequence of a novel chlorpyrifos degrading bacterium, Cupriavidus nantongensis sp. X1.</title>
        <authorList>
            <person name="Fang L."/>
        </authorList>
    </citation>
    <scope>NUCLEOTIDE SEQUENCE [LARGE SCALE GENOMIC DNA]</scope>
    <source>
        <strain evidence="1 2">X1</strain>
    </source>
</reference>
<evidence type="ECO:0000313" key="1">
    <source>
        <dbReference type="EMBL" id="AMR78182.1"/>
    </source>
</evidence>
<name>A0A142JJC0_9BURK</name>
<organism evidence="1 2">
    <name type="scientific">Cupriavidus nantongensis</name>
    <dbReference type="NCBI Taxonomy" id="1796606"/>
    <lineage>
        <taxon>Bacteria</taxon>
        <taxon>Pseudomonadati</taxon>
        <taxon>Pseudomonadota</taxon>
        <taxon>Betaproteobacteria</taxon>
        <taxon>Burkholderiales</taxon>
        <taxon>Burkholderiaceae</taxon>
        <taxon>Cupriavidus</taxon>
    </lineage>
</organism>
<gene>
    <name evidence="1" type="ORF">A2G96_10705</name>
</gene>